<accession>A0AA35RFW1</accession>
<evidence type="ECO:0000313" key="3">
    <source>
        <dbReference type="Proteomes" id="UP001174909"/>
    </source>
</evidence>
<organism evidence="2 3">
    <name type="scientific">Geodia barretti</name>
    <name type="common">Barrett's horny sponge</name>
    <dbReference type="NCBI Taxonomy" id="519541"/>
    <lineage>
        <taxon>Eukaryota</taxon>
        <taxon>Metazoa</taxon>
        <taxon>Porifera</taxon>
        <taxon>Demospongiae</taxon>
        <taxon>Heteroscleromorpha</taxon>
        <taxon>Tetractinellida</taxon>
        <taxon>Astrophorina</taxon>
        <taxon>Geodiidae</taxon>
        <taxon>Geodia</taxon>
    </lineage>
</organism>
<comment type="caution">
    <text evidence="2">The sequence shown here is derived from an EMBL/GenBank/DDBJ whole genome shotgun (WGS) entry which is preliminary data.</text>
</comment>
<sequence>MFISVTAPAAGIVLLAAILGPEEDIIPSHEDYYEIISLLMLLFSAIIAPELLIPDRRSGVINLYLVRPLTAIDYVAARWSAFLGLSLILAYSGQVFLLFGFLFTAGDPVDYLRDNWLDIPKFLAAGALVALFVTTIPMAVSAFTNRRAYAAAVRHRRVRDLPAGYGGPLGLYVVRR</sequence>
<dbReference type="Proteomes" id="UP001174909">
    <property type="component" value="Unassembled WGS sequence"/>
</dbReference>
<feature type="transmembrane region" description="Helical" evidence="1">
    <location>
        <begin position="74"/>
        <end position="102"/>
    </location>
</feature>
<protein>
    <submittedName>
        <fullName evidence="2">Uncharacterized protein</fullName>
    </submittedName>
</protein>
<evidence type="ECO:0000313" key="2">
    <source>
        <dbReference type="EMBL" id="CAI8010725.1"/>
    </source>
</evidence>
<name>A0AA35RFW1_GEOBA</name>
<keyword evidence="1" id="KW-0812">Transmembrane</keyword>
<dbReference type="EMBL" id="CASHTH010001060">
    <property type="protein sequence ID" value="CAI8010725.1"/>
    <property type="molecule type" value="Genomic_DNA"/>
</dbReference>
<feature type="transmembrane region" description="Helical" evidence="1">
    <location>
        <begin position="32"/>
        <end position="53"/>
    </location>
</feature>
<feature type="transmembrane region" description="Helical" evidence="1">
    <location>
        <begin position="122"/>
        <end position="144"/>
    </location>
</feature>
<reference evidence="2" key="1">
    <citation type="submission" date="2023-03" db="EMBL/GenBank/DDBJ databases">
        <authorList>
            <person name="Steffen K."/>
            <person name="Cardenas P."/>
        </authorList>
    </citation>
    <scope>NUCLEOTIDE SEQUENCE</scope>
</reference>
<evidence type="ECO:0000256" key="1">
    <source>
        <dbReference type="SAM" id="Phobius"/>
    </source>
</evidence>
<dbReference type="GO" id="GO:0140359">
    <property type="term" value="F:ABC-type transporter activity"/>
    <property type="evidence" value="ECO:0007669"/>
    <property type="project" value="InterPro"/>
</dbReference>
<keyword evidence="1" id="KW-1133">Transmembrane helix</keyword>
<keyword evidence="1" id="KW-0472">Membrane</keyword>
<keyword evidence="3" id="KW-1185">Reference proteome</keyword>
<dbReference type="AlphaFoldDB" id="A0AA35RFW1"/>
<dbReference type="GO" id="GO:0005886">
    <property type="term" value="C:plasma membrane"/>
    <property type="evidence" value="ECO:0007669"/>
    <property type="project" value="UniProtKB-SubCell"/>
</dbReference>
<proteinExistence type="predicted"/>
<gene>
    <name evidence="2" type="ORF">GBAR_LOCUS7034</name>
</gene>